<evidence type="ECO:0000313" key="2">
    <source>
        <dbReference type="Proteomes" id="UP000828048"/>
    </source>
</evidence>
<protein>
    <submittedName>
        <fullName evidence="1">Uncharacterized protein</fullName>
    </submittedName>
</protein>
<dbReference type="EMBL" id="CM037157">
    <property type="protein sequence ID" value="KAH7849629.1"/>
    <property type="molecule type" value="Genomic_DNA"/>
</dbReference>
<proteinExistence type="predicted"/>
<accession>A0ACB7Y985</accession>
<gene>
    <name evidence="1" type="ORF">Vadar_020628</name>
</gene>
<keyword evidence="2" id="KW-1185">Reference proteome</keyword>
<reference evidence="1 2" key="1">
    <citation type="journal article" date="2021" name="Hortic Res">
        <title>High-quality reference genome and annotation aids understanding of berry development for evergreen blueberry (Vaccinium darrowii).</title>
        <authorList>
            <person name="Yu J."/>
            <person name="Hulse-Kemp A.M."/>
            <person name="Babiker E."/>
            <person name="Staton M."/>
        </authorList>
    </citation>
    <scope>NUCLEOTIDE SEQUENCE [LARGE SCALE GENOMIC DNA]</scope>
    <source>
        <strain evidence="2">cv. NJ 8807/NJ 8810</strain>
        <tissue evidence="1">Young leaf</tissue>
    </source>
</reference>
<organism evidence="1 2">
    <name type="scientific">Vaccinium darrowii</name>
    <dbReference type="NCBI Taxonomy" id="229202"/>
    <lineage>
        <taxon>Eukaryota</taxon>
        <taxon>Viridiplantae</taxon>
        <taxon>Streptophyta</taxon>
        <taxon>Embryophyta</taxon>
        <taxon>Tracheophyta</taxon>
        <taxon>Spermatophyta</taxon>
        <taxon>Magnoliopsida</taxon>
        <taxon>eudicotyledons</taxon>
        <taxon>Gunneridae</taxon>
        <taxon>Pentapetalae</taxon>
        <taxon>asterids</taxon>
        <taxon>Ericales</taxon>
        <taxon>Ericaceae</taxon>
        <taxon>Vaccinioideae</taxon>
        <taxon>Vaccinieae</taxon>
        <taxon>Vaccinium</taxon>
    </lineage>
</organism>
<dbReference type="Proteomes" id="UP000828048">
    <property type="component" value="Chromosome 7"/>
</dbReference>
<comment type="caution">
    <text evidence="1">The sequence shown here is derived from an EMBL/GenBank/DDBJ whole genome shotgun (WGS) entry which is preliminary data.</text>
</comment>
<name>A0ACB7Y985_9ERIC</name>
<evidence type="ECO:0000313" key="1">
    <source>
        <dbReference type="EMBL" id="KAH7849629.1"/>
    </source>
</evidence>
<sequence>MDCRLTVVLPSMQSTNAFYRLNLFKKTSLYRCVVDGICQLKLHRVGTEEREALLREVNEEREGELWKEKQKREKMVEFTFSLDIHVGGKIVEGLPVKYLNGVVASSKVDPNIFNFVELLATIRDCGYGVEDNITLFYKLPNSDMNTGLVPLRSQADLVNMFAVNSGSVVTKIFVDYPNEEDENDDEDPGLDLGVGDGDGDRDVEVGDEVRGEQVEEEQEESSNDEQEESIPIIGLGLNFGVDQVMDAGSDSDNNNLVEQVEDENGNPVYPKFKDSYLKNPQLIEGMKFPNVRVFRQLLREYHIKEVNTFKFIKNESSRVTVRCTDNCGFRLHASPIISDAPEIKEKSMKKTVWRESLINVSQNQVYRAKRKALELIQGNYKEQYARLRDYCEMVRIQNPGPFGGQLMHVVAKDGNNQMFPLAMAVVEAETKDSWAWFMENLEEIIGHPEEKHWCFIYDRQKGLTQVFADYYPNAEHRHCIRHMYANFNKIYKGKEWKDLM</sequence>